<protein>
    <recommendedName>
        <fullName evidence="4">Transmembrane protein</fullName>
    </recommendedName>
</protein>
<evidence type="ECO:0000256" key="1">
    <source>
        <dbReference type="SAM" id="Phobius"/>
    </source>
</evidence>
<feature type="transmembrane region" description="Helical" evidence="1">
    <location>
        <begin position="81"/>
        <end position="102"/>
    </location>
</feature>
<keyword evidence="1" id="KW-1133">Transmembrane helix</keyword>
<feature type="transmembrane region" description="Helical" evidence="1">
    <location>
        <begin position="154"/>
        <end position="187"/>
    </location>
</feature>
<keyword evidence="3" id="KW-1185">Reference proteome</keyword>
<evidence type="ECO:0008006" key="4">
    <source>
        <dbReference type="Google" id="ProtNLM"/>
    </source>
</evidence>
<keyword evidence="1" id="KW-0472">Membrane</keyword>
<feature type="transmembrane region" description="Helical" evidence="1">
    <location>
        <begin position="196"/>
        <end position="216"/>
    </location>
</feature>
<proteinExistence type="predicted"/>
<sequence length="651" mass="74585">MQSTNTAVHTKQNLFLVFFSLVFFSLSLPAGYAGADIDASWHEALVMAIEKNFVFGRDFIFNYGPLGYLNTGLLPKSVPPLLLVAVELFTLFNYLIIIRLAFNKAGKKWWVVAVSALLIFMPWGFIADTSFTLFYFFLFWLLHARQTRNAIGLLLAFVLSVLIFYIKVNLSIVVYVIFFASLAYFYLARYFTLRTVIILAVLQIALTYSLSFLLNVDIPAYLGASMKIIDSYQDGMAVMLLSTGELLPLLLFEGLILLAAGVFILVSFQWQSLYLYILVALTWFLGFKQAHTAVGHYNVFGFFLFMSPLAVLLYLFTTDKYKIWAGRTFVVILALQLSATQIIRYYMGEYTLKGYALTYPPGAVAQAMKDGFSPTQVFDIVAQKNPYHFLKRLFTYDYEDNFKNIPVKLPQTLLDKIGNATVDIVPHQVTYLFFNKLNYNPRPVIQSYQANSDWLMQKNGEKYLSDTAPTYVLYHIESFREQNPFWVETDLTKALLQKYQLTDTTLIEKDTFFVFQHQKLKKDLQQTTSKEITFKLDEDIILPTTDAPLVFSADINYSLKGKLARLFFQPPYLYCQVTYENGNQENFRVIDKILKGGIFVSPKVTTQSDAATFFLKGGKDNLKVRKIRFWAKYGGGFGDNFKGNFQAYKLL</sequence>
<feature type="transmembrane region" description="Helical" evidence="1">
    <location>
        <begin position="297"/>
        <end position="316"/>
    </location>
</feature>
<feature type="transmembrane region" description="Helical" evidence="1">
    <location>
        <begin position="246"/>
        <end position="266"/>
    </location>
</feature>
<feature type="transmembrane region" description="Helical" evidence="1">
    <location>
        <begin position="328"/>
        <end position="347"/>
    </location>
</feature>
<keyword evidence="1" id="KW-0812">Transmembrane</keyword>
<evidence type="ECO:0000313" key="3">
    <source>
        <dbReference type="Proteomes" id="UP001597510"/>
    </source>
</evidence>
<dbReference type="EMBL" id="JBHULC010000001">
    <property type="protein sequence ID" value="MFD2519437.1"/>
    <property type="molecule type" value="Genomic_DNA"/>
</dbReference>
<feature type="transmembrane region" description="Helical" evidence="1">
    <location>
        <begin position="109"/>
        <end position="142"/>
    </location>
</feature>
<feature type="transmembrane region" description="Helical" evidence="1">
    <location>
        <begin position="273"/>
        <end position="291"/>
    </location>
</feature>
<reference evidence="3" key="1">
    <citation type="journal article" date="2019" name="Int. J. Syst. Evol. Microbiol.">
        <title>The Global Catalogue of Microorganisms (GCM) 10K type strain sequencing project: providing services to taxonomists for standard genome sequencing and annotation.</title>
        <authorList>
            <consortium name="The Broad Institute Genomics Platform"/>
            <consortium name="The Broad Institute Genome Sequencing Center for Infectious Disease"/>
            <person name="Wu L."/>
            <person name="Ma J."/>
        </authorList>
    </citation>
    <scope>NUCLEOTIDE SEQUENCE [LARGE SCALE GENOMIC DNA]</scope>
    <source>
        <strain evidence="3">KCTC 52344</strain>
    </source>
</reference>
<gene>
    <name evidence="2" type="ORF">ACFSR2_00975</name>
</gene>
<dbReference type="RefSeq" id="WP_340238395.1">
    <property type="nucleotide sequence ID" value="NZ_JBBEWC010000009.1"/>
</dbReference>
<organism evidence="2 3">
    <name type="scientific">Emticicia soli</name>
    <dbReference type="NCBI Taxonomy" id="2027878"/>
    <lineage>
        <taxon>Bacteria</taxon>
        <taxon>Pseudomonadati</taxon>
        <taxon>Bacteroidota</taxon>
        <taxon>Cytophagia</taxon>
        <taxon>Cytophagales</taxon>
        <taxon>Leadbetterellaceae</taxon>
        <taxon>Emticicia</taxon>
    </lineage>
</organism>
<name>A0ABW5J264_9BACT</name>
<comment type="caution">
    <text evidence="2">The sequence shown here is derived from an EMBL/GenBank/DDBJ whole genome shotgun (WGS) entry which is preliminary data.</text>
</comment>
<evidence type="ECO:0000313" key="2">
    <source>
        <dbReference type="EMBL" id="MFD2519437.1"/>
    </source>
</evidence>
<dbReference type="Proteomes" id="UP001597510">
    <property type="component" value="Unassembled WGS sequence"/>
</dbReference>
<accession>A0ABW5J264</accession>